<dbReference type="RefSeq" id="XP_024691619.1">
    <property type="nucleotide sequence ID" value="XM_024841320.1"/>
</dbReference>
<feature type="region of interest" description="Disordered" evidence="1">
    <location>
        <begin position="214"/>
        <end position="238"/>
    </location>
</feature>
<comment type="caution">
    <text evidence="2">The sequence shown here is derived from an EMBL/GenBank/DDBJ whole genome shotgun (WGS) entry which is preliminary data.</text>
</comment>
<reference evidence="2" key="1">
    <citation type="submission" date="2016-12" db="EMBL/GenBank/DDBJ databases">
        <title>The genomes of Aspergillus section Nigri reveals drivers in fungal speciation.</title>
        <authorList>
            <consortium name="DOE Joint Genome Institute"/>
            <person name="Vesth T.C."/>
            <person name="Nybo J."/>
            <person name="Theobald S."/>
            <person name="Brandl J."/>
            <person name="Frisvad J.C."/>
            <person name="Nielsen K.F."/>
            <person name="Lyhne E.K."/>
            <person name="Kogle M.E."/>
            <person name="Kuo A."/>
            <person name="Riley R."/>
            <person name="Clum A."/>
            <person name="Nolan M."/>
            <person name="Lipzen A."/>
            <person name="Salamov A."/>
            <person name="Henrissat B."/>
            <person name="Wiebenga A."/>
            <person name="De vries R.P."/>
            <person name="Grigoriev I.V."/>
            <person name="Mortensen U.H."/>
            <person name="Andersen M.R."/>
            <person name="Baker S.E."/>
        </authorList>
    </citation>
    <scope>NUCLEOTIDE SEQUENCE</scope>
    <source>
        <strain evidence="2">IBT 28561</strain>
    </source>
</reference>
<name>A0A2I1CZH7_ASPC2</name>
<proteinExistence type="predicted"/>
<keyword evidence="3" id="KW-1185">Reference proteome</keyword>
<dbReference type="Proteomes" id="UP000234254">
    <property type="component" value="Unassembled WGS sequence"/>
</dbReference>
<protein>
    <submittedName>
        <fullName evidence="2">Uncharacterized protein</fullName>
    </submittedName>
</protein>
<gene>
    <name evidence="2" type="ORF">P168DRAFT_328117</name>
</gene>
<dbReference type="AlphaFoldDB" id="A0A2I1CZH7"/>
<organism evidence="2 3">
    <name type="scientific">Aspergillus campestris (strain IBT 28561)</name>
    <dbReference type="NCBI Taxonomy" id="1392248"/>
    <lineage>
        <taxon>Eukaryota</taxon>
        <taxon>Fungi</taxon>
        <taxon>Dikarya</taxon>
        <taxon>Ascomycota</taxon>
        <taxon>Pezizomycotina</taxon>
        <taxon>Eurotiomycetes</taxon>
        <taxon>Eurotiomycetidae</taxon>
        <taxon>Eurotiales</taxon>
        <taxon>Aspergillaceae</taxon>
        <taxon>Aspergillus</taxon>
        <taxon>Aspergillus subgen. Circumdati</taxon>
    </lineage>
</organism>
<dbReference type="OrthoDB" id="4508695at2759"/>
<dbReference type="EMBL" id="MSFM01000008">
    <property type="protein sequence ID" value="PKY03025.1"/>
    <property type="molecule type" value="Genomic_DNA"/>
</dbReference>
<evidence type="ECO:0000313" key="3">
    <source>
        <dbReference type="Proteomes" id="UP000234254"/>
    </source>
</evidence>
<dbReference type="VEuPathDB" id="FungiDB:P168DRAFT_328117"/>
<sequence>MSFPTPVPLAQRSEAQHTMIEPSKTSHALPFSRMLFLYSLADEDWEAKACQQFFEAATALMGYGAPELTLTAYVQLGAVDGASGSGSVQIEIAFSKTQLQGCLTRLASAIMDGIKVFLVSLSGGSTLQVQCNIRGADLSAAVTPLIDRQRKWIHEGLLVPKFDDKVKFTDLSLQPPEDYAKVCVQAPNKSPSAADIVHPGRTRIPPRPLQLALADTAEASSAQPSSTSSATEPAMHSSASVMPSLYDGNLLRRICPAHLMGASCEHEDFSGVNCDRLTSRVTNAEGPRAYTSTAFPDLAIEQSGIANVMRVTVLMTTSMTGELMQRI</sequence>
<accession>A0A2I1CZH7</accession>
<evidence type="ECO:0000313" key="2">
    <source>
        <dbReference type="EMBL" id="PKY03025.1"/>
    </source>
</evidence>
<dbReference type="GeneID" id="36548844"/>
<feature type="compositionally biased region" description="Low complexity" evidence="1">
    <location>
        <begin position="216"/>
        <end position="234"/>
    </location>
</feature>
<evidence type="ECO:0000256" key="1">
    <source>
        <dbReference type="SAM" id="MobiDB-lite"/>
    </source>
</evidence>